<organism evidence="7 8">
    <name type="scientific">Rhizobium leguminosarum</name>
    <dbReference type="NCBI Taxonomy" id="384"/>
    <lineage>
        <taxon>Bacteria</taxon>
        <taxon>Pseudomonadati</taxon>
        <taxon>Pseudomonadota</taxon>
        <taxon>Alphaproteobacteria</taxon>
        <taxon>Hyphomicrobiales</taxon>
        <taxon>Rhizobiaceae</taxon>
        <taxon>Rhizobium/Agrobacterium group</taxon>
        <taxon>Rhizobium</taxon>
    </lineage>
</organism>
<protein>
    <submittedName>
        <fullName evidence="7">Flagellar hook-basal body complex protein</fullName>
    </submittedName>
</protein>
<evidence type="ECO:0000256" key="3">
    <source>
        <dbReference type="ARBA" id="ARBA00023143"/>
    </source>
</evidence>
<dbReference type="InterPro" id="IPR053967">
    <property type="entry name" value="LlgE_F_G-like_D1"/>
</dbReference>
<dbReference type="GO" id="GO:0009425">
    <property type="term" value="C:bacterial-type flagellum basal body"/>
    <property type="evidence" value="ECO:0007669"/>
    <property type="project" value="UniProtKB-SubCell"/>
</dbReference>
<evidence type="ECO:0000313" key="7">
    <source>
        <dbReference type="EMBL" id="RWX22305.1"/>
    </source>
</evidence>
<dbReference type="Pfam" id="PF00460">
    <property type="entry name" value="Flg_bb_rod"/>
    <property type="match status" value="1"/>
</dbReference>
<sequence>MQSGLYVSLSSQMALEKRLNTIADNMANVNTTGFRATEVKFDEMVASTKNKLNTKVAFVSQGNDYLNEGNGELQHTGNMLDFAIKGDAWFALDTPAGRVLTRDGRFTIKDTGELVSIRGYPVLDAGGAPIQLT</sequence>
<keyword evidence="7" id="KW-0282">Flagellum</keyword>
<feature type="domain" description="Flagellar basal body rod protein N-terminal" evidence="5">
    <location>
        <begin position="5"/>
        <end position="35"/>
    </location>
</feature>
<dbReference type="Proteomes" id="UP000283817">
    <property type="component" value="Unassembled WGS sequence"/>
</dbReference>
<proteinExistence type="inferred from homology"/>
<feature type="non-terminal residue" evidence="7">
    <location>
        <position position="133"/>
    </location>
</feature>
<accession>A0A444HKG9</accession>
<dbReference type="InterPro" id="IPR037925">
    <property type="entry name" value="FlgE/F/G-like"/>
</dbReference>
<evidence type="ECO:0000256" key="4">
    <source>
        <dbReference type="RuleBase" id="RU362116"/>
    </source>
</evidence>
<keyword evidence="3 4" id="KW-0975">Bacterial flagellum</keyword>
<name>A0A444HKG9_RHILE</name>
<dbReference type="Pfam" id="PF22692">
    <property type="entry name" value="LlgE_F_G_D1"/>
    <property type="match status" value="1"/>
</dbReference>
<comment type="subcellular location">
    <subcellularLocation>
        <location evidence="1 4">Bacterial flagellum basal body</location>
    </subcellularLocation>
</comment>
<evidence type="ECO:0000256" key="1">
    <source>
        <dbReference type="ARBA" id="ARBA00004117"/>
    </source>
</evidence>
<dbReference type="PANTHER" id="PTHR30435:SF19">
    <property type="entry name" value="FLAGELLAR BASAL-BODY ROD PROTEIN FLGG"/>
    <property type="match status" value="1"/>
</dbReference>
<comment type="similarity">
    <text evidence="2 4">Belongs to the flagella basal body rod proteins family.</text>
</comment>
<dbReference type="RefSeq" id="WP_128412432.1">
    <property type="nucleotide sequence ID" value="NZ_SBHX01000095.1"/>
</dbReference>
<keyword evidence="7" id="KW-0966">Cell projection</keyword>
<dbReference type="NCBIfam" id="TIGR03506">
    <property type="entry name" value="FlgEFG_subfam"/>
    <property type="match status" value="1"/>
</dbReference>
<evidence type="ECO:0000259" key="5">
    <source>
        <dbReference type="Pfam" id="PF00460"/>
    </source>
</evidence>
<feature type="domain" description="Flagellar hook protein FlgE/F/G-like D1" evidence="6">
    <location>
        <begin position="83"/>
        <end position="124"/>
    </location>
</feature>
<reference evidence="7 8" key="1">
    <citation type="submission" date="2019-01" db="EMBL/GenBank/DDBJ databases">
        <title>RHIZO-ID as a novel technology for direct rhizobia identification.</title>
        <authorList>
            <person name="De Meyer S.E."/>
        </authorList>
    </citation>
    <scope>NUCLEOTIDE SEQUENCE [LARGE SCALE GENOMIC DNA]</scope>
    <source>
        <strain evidence="7 8">WSM448</strain>
    </source>
</reference>
<dbReference type="AlphaFoldDB" id="A0A444HKG9"/>
<evidence type="ECO:0000259" key="6">
    <source>
        <dbReference type="Pfam" id="PF22692"/>
    </source>
</evidence>
<dbReference type="PANTHER" id="PTHR30435">
    <property type="entry name" value="FLAGELLAR PROTEIN"/>
    <property type="match status" value="1"/>
</dbReference>
<gene>
    <name evidence="7" type="ORF">EHI47_33935</name>
</gene>
<dbReference type="InterPro" id="IPR001444">
    <property type="entry name" value="Flag_bb_rod_N"/>
</dbReference>
<evidence type="ECO:0000313" key="8">
    <source>
        <dbReference type="Proteomes" id="UP000283817"/>
    </source>
</evidence>
<comment type="caution">
    <text evidence="7">The sequence shown here is derived from an EMBL/GenBank/DDBJ whole genome shotgun (WGS) entry which is preliminary data.</text>
</comment>
<dbReference type="GO" id="GO:0071978">
    <property type="term" value="P:bacterial-type flagellum-dependent swarming motility"/>
    <property type="evidence" value="ECO:0007669"/>
    <property type="project" value="TreeGrafter"/>
</dbReference>
<dbReference type="SUPFAM" id="SSF117143">
    <property type="entry name" value="Flagellar hook protein flgE"/>
    <property type="match status" value="1"/>
</dbReference>
<dbReference type="EMBL" id="SBHX01000095">
    <property type="protein sequence ID" value="RWX22305.1"/>
    <property type="molecule type" value="Genomic_DNA"/>
</dbReference>
<evidence type="ECO:0000256" key="2">
    <source>
        <dbReference type="ARBA" id="ARBA00009677"/>
    </source>
</evidence>
<keyword evidence="7" id="KW-0969">Cilium</keyword>
<dbReference type="InterPro" id="IPR020013">
    <property type="entry name" value="Flagellar_FlgE/F/G"/>
</dbReference>